<protein>
    <recommendedName>
        <fullName evidence="1">Gp5/Type VI secretion system Vgr protein OB-fold domain-containing protein</fullName>
    </recommendedName>
</protein>
<dbReference type="Pfam" id="PF18946">
    <property type="entry name" value="Apex"/>
    <property type="match status" value="1"/>
</dbReference>
<evidence type="ECO:0000259" key="1">
    <source>
        <dbReference type="Pfam" id="PF04717"/>
    </source>
</evidence>
<dbReference type="Proteomes" id="UP000196342">
    <property type="component" value="Unassembled WGS sequence"/>
</dbReference>
<dbReference type="EMBL" id="NHOO01000030">
    <property type="protein sequence ID" value="OVE45655.1"/>
    <property type="molecule type" value="Genomic_DNA"/>
</dbReference>
<name>A0A202B2E1_CHRVL</name>
<evidence type="ECO:0000313" key="3">
    <source>
        <dbReference type="Proteomes" id="UP000196342"/>
    </source>
</evidence>
<reference evidence="2 3" key="1">
    <citation type="submission" date="2017-05" db="EMBL/GenBank/DDBJ databases">
        <title>Chromobacterium violaceum GHPS1 isolated from Hydrocarbon polluted soil in French Guiana display an awesome secondary metabolite arsenal and a battery of drug and heavy-metal-resistance and detoxification of xenobiotics proteins.</title>
        <authorList>
            <person name="Belbahri L."/>
        </authorList>
    </citation>
    <scope>NUCLEOTIDE SEQUENCE [LARGE SCALE GENOMIC DNA]</scope>
    <source>
        <strain evidence="2 3">GHPS1</strain>
    </source>
</reference>
<dbReference type="Gene3D" id="2.40.50.230">
    <property type="entry name" value="Gp5 N-terminal domain"/>
    <property type="match status" value="1"/>
</dbReference>
<feature type="domain" description="Gp5/Type VI secretion system Vgr protein OB-fold" evidence="1">
    <location>
        <begin position="18"/>
        <end position="70"/>
    </location>
</feature>
<sequence>MPSRKGTISAYDPGNYAVKVLLQPDGVETGWIQLDAVGVGNGWGLASGPQIGDEVSVEFARGNTNAGSVVSRHFNDQNVPIGPPSGETWMVHKTGASVKLTNDGKITAADPSGTVWQLSNDGNVRITGSLVVSGNTTIQGTTTSHGQITGQGGMAVSGGNGATVAGNMAITGGDVTADSISLKGHRHGGVQAGGGVTGVAQ</sequence>
<dbReference type="Pfam" id="PF04717">
    <property type="entry name" value="Phage_base_V"/>
    <property type="match status" value="1"/>
</dbReference>
<accession>A0A202B2E1</accession>
<dbReference type="SUPFAM" id="SSF69255">
    <property type="entry name" value="gp5 N-terminal domain-like"/>
    <property type="match status" value="1"/>
</dbReference>
<gene>
    <name evidence="2" type="ORF">CBW21_21930</name>
</gene>
<dbReference type="InterPro" id="IPR044033">
    <property type="entry name" value="GpV-like_apex"/>
</dbReference>
<comment type="caution">
    <text evidence="2">The sequence shown here is derived from an EMBL/GenBank/DDBJ whole genome shotgun (WGS) entry which is preliminary data.</text>
</comment>
<dbReference type="AlphaFoldDB" id="A0A202B2E1"/>
<organism evidence="2 3">
    <name type="scientific">Chromobacterium violaceum</name>
    <dbReference type="NCBI Taxonomy" id="536"/>
    <lineage>
        <taxon>Bacteria</taxon>
        <taxon>Pseudomonadati</taxon>
        <taxon>Pseudomonadota</taxon>
        <taxon>Betaproteobacteria</taxon>
        <taxon>Neisseriales</taxon>
        <taxon>Chromobacteriaceae</taxon>
        <taxon>Chromobacterium</taxon>
    </lineage>
</organism>
<dbReference type="InterPro" id="IPR006531">
    <property type="entry name" value="Gp5/Vgr_OB"/>
</dbReference>
<dbReference type="InterPro" id="IPR037026">
    <property type="entry name" value="Vgr_OB-fold_dom_sf"/>
</dbReference>
<evidence type="ECO:0000313" key="2">
    <source>
        <dbReference type="EMBL" id="OVE45655.1"/>
    </source>
</evidence>
<keyword evidence="3" id="KW-1185">Reference proteome</keyword>
<proteinExistence type="predicted"/>